<name>A0AAV8TLT5_9ROSI</name>
<keyword evidence="2" id="KW-0479">Metal-binding</keyword>
<dbReference type="PANTHER" id="PTHR10120">
    <property type="entry name" value="CAAX PRENYL PROTEASE 1"/>
    <property type="match status" value="1"/>
</dbReference>
<evidence type="ECO:0000256" key="3">
    <source>
        <dbReference type="ARBA" id="ARBA00022801"/>
    </source>
</evidence>
<keyword evidence="4 6" id="KW-0862">Zinc</keyword>
<sequence>MASVPLSSLCLPQKRRTDSSSIGFPRRVLYNPTSLGFSSFNYKFPRFSLLSRATASSSPSSLVFRDLDADDFRHPLDKQNTLILRMIPGLNELGKLLLGTVTEQIMLLENIGTSVKVSNNQLTELHKLMTEAAEILNIEAPDLYVRQSPLPNAYTLAISGKKPFIVVHTSLVELLTRKELQAVLAHELGHLKCDHGVWLTFANILTLGVYTVPGLGRLIAQNLEEQLFRWLRAAELTCDRAALLVAQDPKVVISVLMKLAGGSPSLADQLNVDAFLEQARSYDQASSSPVGWYIRNAQTRQLSHPLPVLRAREIDEWSRSEAYKSLLKRALQTNAPHKV</sequence>
<evidence type="ECO:0000313" key="9">
    <source>
        <dbReference type="Proteomes" id="UP001159364"/>
    </source>
</evidence>
<dbReference type="GO" id="GO:0004222">
    <property type="term" value="F:metalloendopeptidase activity"/>
    <property type="evidence" value="ECO:0007669"/>
    <property type="project" value="InterPro"/>
</dbReference>
<evidence type="ECO:0000313" key="8">
    <source>
        <dbReference type="EMBL" id="KAJ8767862.1"/>
    </source>
</evidence>
<accession>A0AAV8TLT5</accession>
<dbReference type="GO" id="GO:0006508">
    <property type="term" value="P:proteolysis"/>
    <property type="evidence" value="ECO:0007669"/>
    <property type="project" value="UniProtKB-KW"/>
</dbReference>
<dbReference type="Gene3D" id="3.30.2010.10">
    <property type="entry name" value="Metalloproteases ('zincins'), catalytic domain"/>
    <property type="match status" value="1"/>
</dbReference>
<evidence type="ECO:0000256" key="2">
    <source>
        <dbReference type="ARBA" id="ARBA00022723"/>
    </source>
</evidence>
<gene>
    <name evidence="8" type="ORF">K2173_020802</name>
</gene>
<dbReference type="FunFam" id="3.30.2010.10:FF:000007">
    <property type="entry name" value="Peptidase M48 family protein"/>
    <property type="match status" value="1"/>
</dbReference>
<evidence type="ECO:0000256" key="1">
    <source>
        <dbReference type="ARBA" id="ARBA00022670"/>
    </source>
</evidence>
<evidence type="ECO:0000256" key="4">
    <source>
        <dbReference type="ARBA" id="ARBA00022833"/>
    </source>
</evidence>
<comment type="cofactor">
    <cofactor evidence="6">
        <name>Zn(2+)</name>
        <dbReference type="ChEBI" id="CHEBI:29105"/>
    </cofactor>
    <text evidence="6">Binds 1 zinc ion per subunit.</text>
</comment>
<dbReference type="CDD" id="cd07325">
    <property type="entry name" value="M48_Ste24p_like"/>
    <property type="match status" value="1"/>
</dbReference>
<comment type="similarity">
    <text evidence="6">Belongs to the peptidase M48 family.</text>
</comment>
<protein>
    <recommendedName>
        <fullName evidence="7">Peptidase M48 domain-containing protein</fullName>
    </recommendedName>
</protein>
<keyword evidence="9" id="KW-1185">Reference proteome</keyword>
<feature type="domain" description="Peptidase M48" evidence="7">
    <location>
        <begin position="123"/>
        <end position="317"/>
    </location>
</feature>
<dbReference type="GO" id="GO:0046872">
    <property type="term" value="F:metal ion binding"/>
    <property type="evidence" value="ECO:0007669"/>
    <property type="project" value="UniProtKB-KW"/>
</dbReference>
<keyword evidence="1 6" id="KW-0645">Protease</keyword>
<evidence type="ECO:0000256" key="6">
    <source>
        <dbReference type="RuleBase" id="RU003983"/>
    </source>
</evidence>
<keyword evidence="5 6" id="KW-0482">Metalloprotease</keyword>
<dbReference type="Pfam" id="PF01435">
    <property type="entry name" value="Peptidase_M48"/>
    <property type="match status" value="1"/>
</dbReference>
<evidence type="ECO:0000259" key="7">
    <source>
        <dbReference type="Pfam" id="PF01435"/>
    </source>
</evidence>
<dbReference type="InterPro" id="IPR001915">
    <property type="entry name" value="Peptidase_M48"/>
</dbReference>
<dbReference type="Proteomes" id="UP001159364">
    <property type="component" value="Linkage Group LG04"/>
</dbReference>
<evidence type="ECO:0000256" key="5">
    <source>
        <dbReference type="ARBA" id="ARBA00023049"/>
    </source>
</evidence>
<dbReference type="AlphaFoldDB" id="A0AAV8TLT5"/>
<dbReference type="EMBL" id="JAIWQS010000004">
    <property type="protein sequence ID" value="KAJ8767862.1"/>
    <property type="molecule type" value="Genomic_DNA"/>
</dbReference>
<reference evidence="8 9" key="1">
    <citation type="submission" date="2021-09" db="EMBL/GenBank/DDBJ databases">
        <title>Genomic insights and catalytic innovation underlie evolution of tropane alkaloids biosynthesis.</title>
        <authorList>
            <person name="Wang Y.-J."/>
            <person name="Tian T."/>
            <person name="Huang J.-P."/>
            <person name="Huang S.-X."/>
        </authorList>
    </citation>
    <scope>NUCLEOTIDE SEQUENCE [LARGE SCALE GENOMIC DNA]</scope>
    <source>
        <strain evidence="8">KIB-2018</strain>
        <tissue evidence="8">Leaf</tissue>
    </source>
</reference>
<proteinExistence type="inferred from homology"/>
<comment type="caution">
    <text evidence="8">The sequence shown here is derived from an EMBL/GenBank/DDBJ whole genome shotgun (WGS) entry which is preliminary data.</text>
</comment>
<keyword evidence="3 6" id="KW-0378">Hydrolase</keyword>
<organism evidence="8 9">
    <name type="scientific">Erythroxylum novogranatense</name>
    <dbReference type="NCBI Taxonomy" id="1862640"/>
    <lineage>
        <taxon>Eukaryota</taxon>
        <taxon>Viridiplantae</taxon>
        <taxon>Streptophyta</taxon>
        <taxon>Embryophyta</taxon>
        <taxon>Tracheophyta</taxon>
        <taxon>Spermatophyta</taxon>
        <taxon>Magnoliopsida</taxon>
        <taxon>eudicotyledons</taxon>
        <taxon>Gunneridae</taxon>
        <taxon>Pentapetalae</taxon>
        <taxon>rosids</taxon>
        <taxon>fabids</taxon>
        <taxon>Malpighiales</taxon>
        <taxon>Erythroxylaceae</taxon>
        <taxon>Erythroxylum</taxon>
    </lineage>
</organism>